<accession>R7UKJ5</accession>
<name>R7UKJ5_CAPTE</name>
<gene>
    <name evidence="2" type="ORF">CAPTEDRAFT_213043</name>
</gene>
<dbReference type="AlphaFoldDB" id="R7UKJ5"/>
<organism evidence="2">
    <name type="scientific">Capitella teleta</name>
    <name type="common">Polychaete worm</name>
    <dbReference type="NCBI Taxonomy" id="283909"/>
    <lineage>
        <taxon>Eukaryota</taxon>
        <taxon>Metazoa</taxon>
        <taxon>Spiralia</taxon>
        <taxon>Lophotrochozoa</taxon>
        <taxon>Annelida</taxon>
        <taxon>Polychaeta</taxon>
        <taxon>Sedentaria</taxon>
        <taxon>Scolecida</taxon>
        <taxon>Capitellidae</taxon>
        <taxon>Capitella</taxon>
    </lineage>
</organism>
<dbReference type="EMBL" id="AMQN01007364">
    <property type="status" value="NOT_ANNOTATED_CDS"/>
    <property type="molecule type" value="Genomic_DNA"/>
</dbReference>
<evidence type="ECO:0000313" key="2">
    <source>
        <dbReference type="EMBL" id="ELU06593.1"/>
    </source>
</evidence>
<evidence type="ECO:0000256" key="1">
    <source>
        <dbReference type="SAM" id="MobiDB-lite"/>
    </source>
</evidence>
<dbReference type="HOGENOM" id="CLU_1867036_0_0_1"/>
<sequence length="137" mass="14436">MFHRLTPVLCRRKVRGRLEPHSAPASRAPTPDPEDDLESSVPGSLLPLLPSAMPSANGSLDDDGGPSFMVPQLPSRSSIRADANGNTSLKIPTDNGVDLPTDLGDTTEDDEVECIKFAKVTAIVKSGSVRFAPSGSL</sequence>
<proteinExistence type="predicted"/>
<reference evidence="2 4" key="2">
    <citation type="journal article" date="2013" name="Nature">
        <title>Insights into bilaterian evolution from three spiralian genomes.</title>
        <authorList>
            <person name="Simakov O."/>
            <person name="Marletaz F."/>
            <person name="Cho S.J."/>
            <person name="Edsinger-Gonzales E."/>
            <person name="Havlak P."/>
            <person name="Hellsten U."/>
            <person name="Kuo D.H."/>
            <person name="Larsson T."/>
            <person name="Lv J."/>
            <person name="Arendt D."/>
            <person name="Savage R."/>
            <person name="Osoegawa K."/>
            <person name="de Jong P."/>
            <person name="Grimwood J."/>
            <person name="Chapman J.A."/>
            <person name="Shapiro H."/>
            <person name="Aerts A."/>
            <person name="Otillar R.P."/>
            <person name="Terry A.Y."/>
            <person name="Boore J.L."/>
            <person name="Grigoriev I.V."/>
            <person name="Lindberg D.R."/>
            <person name="Seaver E.C."/>
            <person name="Weisblat D.A."/>
            <person name="Putnam N.H."/>
            <person name="Rokhsar D.S."/>
        </authorList>
    </citation>
    <scope>NUCLEOTIDE SEQUENCE</scope>
    <source>
        <strain evidence="2 4">I ESC-2004</strain>
    </source>
</reference>
<feature type="compositionally biased region" description="Polar residues" evidence="1">
    <location>
        <begin position="74"/>
        <end position="90"/>
    </location>
</feature>
<feature type="region of interest" description="Disordered" evidence="1">
    <location>
        <begin position="13"/>
        <end position="107"/>
    </location>
</feature>
<dbReference type="EnsemblMetazoa" id="CapteT213043">
    <property type="protein sequence ID" value="CapteP213043"/>
    <property type="gene ID" value="CapteG213043"/>
</dbReference>
<protein>
    <submittedName>
        <fullName evidence="2 3">Uncharacterized protein</fullName>
    </submittedName>
</protein>
<keyword evidence="4" id="KW-1185">Reference proteome</keyword>
<reference evidence="4" key="1">
    <citation type="submission" date="2012-12" db="EMBL/GenBank/DDBJ databases">
        <authorList>
            <person name="Hellsten U."/>
            <person name="Grimwood J."/>
            <person name="Chapman J.A."/>
            <person name="Shapiro H."/>
            <person name="Aerts A."/>
            <person name="Otillar R.P."/>
            <person name="Terry A.Y."/>
            <person name="Boore J.L."/>
            <person name="Simakov O."/>
            <person name="Marletaz F."/>
            <person name="Cho S.-J."/>
            <person name="Edsinger-Gonzales E."/>
            <person name="Havlak P."/>
            <person name="Kuo D.-H."/>
            <person name="Larsson T."/>
            <person name="Lv J."/>
            <person name="Arendt D."/>
            <person name="Savage R."/>
            <person name="Osoegawa K."/>
            <person name="de Jong P."/>
            <person name="Lindberg D.R."/>
            <person name="Seaver E.C."/>
            <person name="Weisblat D.A."/>
            <person name="Putnam N.H."/>
            <person name="Grigoriev I.V."/>
            <person name="Rokhsar D.S."/>
        </authorList>
    </citation>
    <scope>NUCLEOTIDE SEQUENCE</scope>
    <source>
        <strain evidence="4">I ESC-2004</strain>
    </source>
</reference>
<evidence type="ECO:0000313" key="3">
    <source>
        <dbReference type="EnsemblMetazoa" id="CapteP213043"/>
    </source>
</evidence>
<reference evidence="3" key="3">
    <citation type="submission" date="2015-06" db="UniProtKB">
        <authorList>
            <consortium name="EnsemblMetazoa"/>
        </authorList>
    </citation>
    <scope>IDENTIFICATION</scope>
</reference>
<dbReference type="Proteomes" id="UP000014760">
    <property type="component" value="Unassembled WGS sequence"/>
</dbReference>
<feature type="compositionally biased region" description="Low complexity" evidence="1">
    <location>
        <begin position="39"/>
        <end position="55"/>
    </location>
</feature>
<evidence type="ECO:0000313" key="4">
    <source>
        <dbReference type="Proteomes" id="UP000014760"/>
    </source>
</evidence>
<dbReference type="EMBL" id="KB300512">
    <property type="protein sequence ID" value="ELU06593.1"/>
    <property type="molecule type" value="Genomic_DNA"/>
</dbReference>